<dbReference type="AlphaFoldDB" id="A0A1M3T3E6"/>
<accession>A0A1M3T3E6</accession>
<dbReference type="EMBL" id="KV878251">
    <property type="protein sequence ID" value="OJZ81223.1"/>
    <property type="molecule type" value="Genomic_DNA"/>
</dbReference>
<dbReference type="VEuPathDB" id="FungiDB:ASPFODRAFT_703410"/>
<protein>
    <submittedName>
        <fullName evidence="1">Uncharacterized protein</fullName>
    </submittedName>
</protein>
<evidence type="ECO:0000313" key="1">
    <source>
        <dbReference type="EMBL" id="OJZ81223.1"/>
    </source>
</evidence>
<reference evidence="2" key="1">
    <citation type="journal article" date="2017" name="Genome Biol.">
        <title>Comparative genomics reveals high biological diversity and specific adaptations in the industrially and medically important fungal genus Aspergillus.</title>
        <authorList>
            <person name="de Vries R.P."/>
            <person name="Riley R."/>
            <person name="Wiebenga A."/>
            <person name="Aguilar-Osorio G."/>
            <person name="Amillis S."/>
            <person name="Uchima C.A."/>
            <person name="Anderluh G."/>
            <person name="Asadollahi M."/>
            <person name="Askin M."/>
            <person name="Barry K."/>
            <person name="Battaglia E."/>
            <person name="Bayram O."/>
            <person name="Benocci T."/>
            <person name="Braus-Stromeyer S.A."/>
            <person name="Caldana C."/>
            <person name="Canovas D."/>
            <person name="Cerqueira G.C."/>
            <person name="Chen F."/>
            <person name="Chen W."/>
            <person name="Choi C."/>
            <person name="Clum A."/>
            <person name="Dos Santos R.A."/>
            <person name="Damasio A.R."/>
            <person name="Diallinas G."/>
            <person name="Emri T."/>
            <person name="Fekete E."/>
            <person name="Flipphi M."/>
            <person name="Freyberg S."/>
            <person name="Gallo A."/>
            <person name="Gournas C."/>
            <person name="Habgood R."/>
            <person name="Hainaut M."/>
            <person name="Harispe M.L."/>
            <person name="Henrissat B."/>
            <person name="Hilden K.S."/>
            <person name="Hope R."/>
            <person name="Hossain A."/>
            <person name="Karabika E."/>
            <person name="Karaffa L."/>
            <person name="Karanyi Z."/>
            <person name="Krasevec N."/>
            <person name="Kuo A."/>
            <person name="Kusch H."/>
            <person name="LaButti K."/>
            <person name="Lagendijk E.L."/>
            <person name="Lapidus A."/>
            <person name="Levasseur A."/>
            <person name="Lindquist E."/>
            <person name="Lipzen A."/>
            <person name="Logrieco A.F."/>
            <person name="MacCabe A."/>
            <person name="Maekelae M.R."/>
            <person name="Malavazi I."/>
            <person name="Melin P."/>
            <person name="Meyer V."/>
            <person name="Mielnichuk N."/>
            <person name="Miskei M."/>
            <person name="Molnar A.P."/>
            <person name="Mule G."/>
            <person name="Ngan C.Y."/>
            <person name="Orejas M."/>
            <person name="Orosz E."/>
            <person name="Ouedraogo J.P."/>
            <person name="Overkamp K.M."/>
            <person name="Park H.-S."/>
            <person name="Perrone G."/>
            <person name="Piumi F."/>
            <person name="Punt P.J."/>
            <person name="Ram A.F."/>
            <person name="Ramon A."/>
            <person name="Rauscher S."/>
            <person name="Record E."/>
            <person name="Riano-Pachon D.M."/>
            <person name="Robert V."/>
            <person name="Roehrig J."/>
            <person name="Ruller R."/>
            <person name="Salamov A."/>
            <person name="Salih N.S."/>
            <person name="Samson R.A."/>
            <person name="Sandor E."/>
            <person name="Sanguinetti M."/>
            <person name="Schuetze T."/>
            <person name="Sepcic K."/>
            <person name="Shelest E."/>
            <person name="Sherlock G."/>
            <person name="Sophianopoulou V."/>
            <person name="Squina F.M."/>
            <person name="Sun H."/>
            <person name="Susca A."/>
            <person name="Todd R.B."/>
            <person name="Tsang A."/>
            <person name="Unkles S.E."/>
            <person name="van de Wiele N."/>
            <person name="van Rossen-Uffink D."/>
            <person name="Oliveira J.V."/>
            <person name="Vesth T.C."/>
            <person name="Visser J."/>
            <person name="Yu J.-H."/>
            <person name="Zhou M."/>
            <person name="Andersen M.R."/>
            <person name="Archer D.B."/>
            <person name="Baker S.E."/>
            <person name="Benoit I."/>
            <person name="Brakhage A.A."/>
            <person name="Braus G.H."/>
            <person name="Fischer R."/>
            <person name="Frisvad J.C."/>
            <person name="Goldman G.H."/>
            <person name="Houbraken J."/>
            <person name="Oakley B."/>
            <person name="Pocsi I."/>
            <person name="Scazzocchio C."/>
            <person name="Seiboth B."/>
            <person name="vanKuyk P.A."/>
            <person name="Wortman J."/>
            <person name="Dyer P.S."/>
            <person name="Grigoriev I.V."/>
        </authorList>
    </citation>
    <scope>NUCLEOTIDE SEQUENCE [LARGE SCALE GENOMIC DNA]</scope>
    <source>
        <strain evidence="2">CBS 106.47</strain>
    </source>
</reference>
<dbReference type="OrthoDB" id="10278673at2759"/>
<evidence type="ECO:0000313" key="2">
    <source>
        <dbReference type="Proteomes" id="UP000184063"/>
    </source>
</evidence>
<sequence length="224" mass="24729">MADAVEKTGTRGMASRYLGFGSRTLGWQHVVSILAKHMMLNSRVVGSGACPGLVTECKKGNMTLQAPTTFSTLAPEVEMVAIHQLSGGESIIITTLVIIRPSEPICPPDPSKQAALPIWCSSALSTIDKVLDRRRKRDSDYLRPTAPGLAEILRVERALGELIHCCCRIVPIVLGDFLHLPYFSHNTLLLLFPISWTYAVSESFCDLRWGNFEKLLIGRSTYRS</sequence>
<organism evidence="1 2">
    <name type="scientific">Aspergillus luchuensis (strain CBS 106.47)</name>
    <dbReference type="NCBI Taxonomy" id="1137211"/>
    <lineage>
        <taxon>Eukaryota</taxon>
        <taxon>Fungi</taxon>
        <taxon>Dikarya</taxon>
        <taxon>Ascomycota</taxon>
        <taxon>Pezizomycotina</taxon>
        <taxon>Eurotiomycetes</taxon>
        <taxon>Eurotiomycetidae</taxon>
        <taxon>Eurotiales</taxon>
        <taxon>Aspergillaceae</taxon>
        <taxon>Aspergillus</taxon>
        <taxon>Aspergillus subgen. Circumdati</taxon>
    </lineage>
</organism>
<gene>
    <name evidence="1" type="ORF">ASPFODRAFT_703410</name>
</gene>
<dbReference type="Proteomes" id="UP000184063">
    <property type="component" value="Unassembled WGS sequence"/>
</dbReference>
<proteinExistence type="predicted"/>
<name>A0A1M3T3E6_ASPLC</name>